<accession>A0A7D9I4B2</accession>
<dbReference type="InterPro" id="IPR001650">
    <property type="entry name" value="Helicase_C-like"/>
</dbReference>
<dbReference type="EC" id="5.6.2.4" evidence="20"/>
<dbReference type="SMART" id="SM00973">
    <property type="entry name" value="Sec63"/>
    <property type="match status" value="2"/>
</dbReference>
<dbReference type="Gene3D" id="2.60.40.150">
    <property type="entry name" value="C2 domain"/>
    <property type="match status" value="2"/>
</dbReference>
<dbReference type="Pfam" id="PF00270">
    <property type="entry name" value="DEAD"/>
    <property type="match status" value="1"/>
</dbReference>
<dbReference type="FunFam" id="2.60.40.150:FF:000004">
    <property type="entry name" value="RNA helicase, activating signal cointegrator 1"/>
    <property type="match status" value="1"/>
</dbReference>
<evidence type="ECO:0000313" key="26">
    <source>
        <dbReference type="Proteomes" id="UP001152795"/>
    </source>
</evidence>
<comment type="catalytic activity">
    <reaction evidence="21">
        <text>ATP + H2O = ADP + phosphate + H(+)</text>
        <dbReference type="Rhea" id="RHEA:13065"/>
        <dbReference type="ChEBI" id="CHEBI:15377"/>
        <dbReference type="ChEBI" id="CHEBI:15378"/>
        <dbReference type="ChEBI" id="CHEBI:30616"/>
        <dbReference type="ChEBI" id="CHEBI:43474"/>
        <dbReference type="ChEBI" id="CHEBI:456216"/>
        <dbReference type="EC" id="5.6.2.4"/>
    </reaction>
</comment>
<dbReference type="SUPFAM" id="SSF81296">
    <property type="entry name" value="E set domains"/>
    <property type="match status" value="1"/>
</dbReference>
<dbReference type="InterPro" id="IPR014001">
    <property type="entry name" value="Helicase_ATP-bd"/>
</dbReference>
<sequence>MSYKRFANIVFGFKILYIITLEASAINTTLSIQGETEPIKPGKRHERSLGNDRPCSGKNMEFDSPNGFSCKYDDLCYQIFKDCCSDFVKKCGNQTSIMDEGIKRQWQCIRLSQGSLWMVGSCPSDWLFDEIRQKCEKRMPLNNFRSIAGTLPVVSKVKRFTYQNKFCAICNRDESFVPFEIKATTNEMPPENYTNLAEKLMFIRRKYRNVWLNIPSNQPRRYCFDGNYIETCDKSSHPHNKSCVEGFIQIVRRRGWVYKNRHCLQCNKHREPGGPPGPTDLKSFSLVFTMDNSVTHTRHIQEHVKCKGRWYDENLKICKEAIITKAKDNFSNKFLVLITFLVSKQLGHEISSGLIGESFQLDSQQISSLDRYFQGAADDDSSSANIYIVASFRLTLTPFQELMLENQNKVHASIEFKKFLKFVNFSESFTISWKNNSFTIVKVTTKRLACYRGKKLQNNEYRLNDHERILYEIKTGRNYSLNDYSILNGTTHIVLCSKLVLSDCLNGAYVKLFTNEFVILPDLSLYHNTPNMTYQFGDYQITESLDESSQYSFTFPVDEIHMNGTNKPKVSISVCLPSQSNIKTILTHRSSFVLGIVEILGFSVSSMFLLSLLITYCLFPELRTLPGLNLMSLALSMLLSHLSWLTGARLFHDTTFCVILAVLNHYLLLVTFHAMSIVSYHCSYVLSQSFVLARSDKRLKTFAKYSSFVWLYPALFVTICFVLDKLSIFTINYGVLCWLGSKSGKLYFFLLPVALLVVFNVVSFIRMAGTEIYDAKKGSFVDLGILDVLQIFGRAGRPQFDQFGSGYILTKHEKLSHYLTLMTRQSPIESQFQQSLADSLNAEISLGTITNVEEAVEWLSYTYLYIRMQANPMVYGIPYGAKEEDPYLDNHRRELIESSARALDKAKMIRFDERTTYLSPIDVGRIASNFYIKYDTIETINEHFKSYMTDEDILHMISLSQEFEQIKVRDEEFSELKQHVNENCEFPAKGGPENSHGKTNILLQTYISRGYVECFSLASDFSYIAQNSARIVRGLFELALKYGWPGMSAKLLAISKSIDKRLWPSEHPLRQFPILTYETMKKLEAKNFHVERLRDMSADEIGHLIHHVRMGKIVKQCVNQFPSLSIVSNIQPVTRSVLRVRLTITAEFDWNDKVHGGTSEPWWIWVEDPDNDHIYHSEYFLLLKKQVRANEPQTLVFTIPIFEPLPTQYLVRAISDRWLGAECVCAISFKHLILPEKHPPHTDLLDLQPLPVTALRNPMYERLFKFSHFNPVQTQVFHTLYHTDHNVLLGAPTGSGKTIVAEMAIFRVFNQYPKKKAVYIAPLKALVRERIEDWKVRFEQKLKKNVVELTGDVTPDMRAISKADVIVTTPEKWDGVSRSWQTRNYVQDVALLVIDEIHLLGDERGPVLEVIVSRTNFISSHTEQGVRVVGLSTALANARDLADWLGIKQVGLFNFRPSVRPVPLQVHISGFPGKHYCPRMATMNKPTFAAIRTHSPDKPTLIFVSSRRQTRLTALELIAYLAAESDPKQWLHMPEEEIANLVSGVRDENLRFILPFGIALHHAGLHERDRKVVEELFVNQKIQILIATSTLAWGVNFPAHLVVVKGTEYYDGKTRRYVDFPVTDVLQMMGRAGRPQFDDQGVAVILVHDIKKQFYKKFLYDPFPVESSLPAVLSDHINAEVVSGTITSKQEAMDYITWTYFFRRLLMNPSYYDLDSVDHENVNKYLSTVVQGCIGELERSSCLEVDEESQSITPTILGRISSYYYLSHLSLRLFREQLHGNSTLPELLKTLSRVEEYEQLPVRHNEDAINTDLAKSVPLEVDPYTYDSPHTKTFLLFQAHFSMLQLPCSDYHTDTKSVLDQAIRILQAMVDVSADEGWLTTVLRTMLLVQMVIQGRWIHDCPLLTLPGIEKSHLPLFRAPDGSSRCIDGLPELAEVVRRDEKYLQRILNGKLSAGEIGQISHVLSMLPTVEVKLFIRGVWEGHATKQERRVDVTTGRVGQENWVQVHADQEYVVRIELNRVLTGKKRIDSKAYAPRFPKTKDAGWWLVLGVVDDGELLALKRIGAIKSRSTVSLAFYTPEEVGHKIYTLYFMSDSYIGLDQQFDICLDVIEASIESQVNTEVKFEER</sequence>
<keyword evidence="11" id="KW-0378">Hydrolase</keyword>
<dbReference type="PROSITE" id="PS50261">
    <property type="entry name" value="G_PROTEIN_RECEP_F2_4"/>
    <property type="match status" value="1"/>
</dbReference>
<keyword evidence="13" id="KW-0067">ATP-binding</keyword>
<dbReference type="GO" id="GO:0006281">
    <property type="term" value="P:DNA repair"/>
    <property type="evidence" value="ECO:0007669"/>
    <property type="project" value="UniProtKB-KW"/>
</dbReference>
<dbReference type="Pfam" id="PF00271">
    <property type="entry name" value="Helicase_C"/>
    <property type="match status" value="1"/>
</dbReference>
<evidence type="ECO:0000256" key="4">
    <source>
        <dbReference type="ARBA" id="ARBA00008708"/>
    </source>
</evidence>
<dbReference type="PROSITE" id="PS51194">
    <property type="entry name" value="HELICASE_CTER"/>
    <property type="match status" value="1"/>
</dbReference>
<keyword evidence="16" id="KW-0234">DNA repair</keyword>
<evidence type="ECO:0000256" key="10">
    <source>
        <dbReference type="ARBA" id="ARBA00022763"/>
    </source>
</evidence>
<organism evidence="25 26">
    <name type="scientific">Paramuricea clavata</name>
    <name type="common">Red gorgonian</name>
    <name type="synonym">Violescent sea-whip</name>
    <dbReference type="NCBI Taxonomy" id="317549"/>
    <lineage>
        <taxon>Eukaryota</taxon>
        <taxon>Metazoa</taxon>
        <taxon>Cnidaria</taxon>
        <taxon>Anthozoa</taxon>
        <taxon>Octocorallia</taxon>
        <taxon>Malacalcyonacea</taxon>
        <taxon>Plexauridae</taxon>
        <taxon>Paramuricea</taxon>
    </lineage>
</organism>
<keyword evidence="17" id="KW-0413">Isomerase</keyword>
<evidence type="ECO:0000256" key="5">
    <source>
        <dbReference type="ARBA" id="ARBA00014590"/>
    </source>
</evidence>
<name>A0A7D9I4B2_PARCT</name>
<proteinExistence type="inferred from homology"/>
<dbReference type="FunFam" id="3.40.50.300:FF:000231">
    <property type="entry name" value="Activating signal cointegrator 1 complex subunit 3"/>
    <property type="match status" value="1"/>
</dbReference>
<evidence type="ECO:0000256" key="11">
    <source>
        <dbReference type="ARBA" id="ARBA00022801"/>
    </source>
</evidence>
<dbReference type="PANTHER" id="PTHR47961:SF4">
    <property type="entry name" value="ACTIVATING SIGNAL COINTEGRATOR 1 COMPLEX SUBUNIT 3"/>
    <property type="match status" value="1"/>
</dbReference>
<dbReference type="Pfam" id="PF02889">
    <property type="entry name" value="Sec63"/>
    <property type="match status" value="2"/>
</dbReference>
<dbReference type="OrthoDB" id="5575at2759"/>
<feature type="transmembrane region" description="Helical" evidence="23">
    <location>
        <begin position="746"/>
        <end position="768"/>
    </location>
</feature>
<keyword evidence="9" id="KW-0547">Nucleotide-binding</keyword>
<keyword evidence="12" id="KW-0347">Helicase</keyword>
<dbReference type="GO" id="GO:0007166">
    <property type="term" value="P:cell surface receptor signaling pathway"/>
    <property type="evidence" value="ECO:0007669"/>
    <property type="project" value="InterPro"/>
</dbReference>
<dbReference type="GO" id="GO:0180022">
    <property type="term" value="C:RQC-trigger complex"/>
    <property type="evidence" value="ECO:0007669"/>
    <property type="project" value="UniProtKB-ARBA"/>
</dbReference>
<keyword evidence="8" id="KW-0677">Repeat</keyword>
<keyword evidence="10" id="KW-0227">DNA damage</keyword>
<dbReference type="Gene3D" id="1.10.10.10">
    <property type="entry name" value="Winged helix-like DNA-binding domain superfamily/Winged helix DNA-binding domain"/>
    <property type="match status" value="2"/>
</dbReference>
<evidence type="ECO:0000256" key="16">
    <source>
        <dbReference type="ARBA" id="ARBA00023204"/>
    </source>
</evidence>
<evidence type="ECO:0000256" key="19">
    <source>
        <dbReference type="ARBA" id="ARBA00034617"/>
    </source>
</evidence>
<evidence type="ECO:0000256" key="23">
    <source>
        <dbReference type="SAM" id="Phobius"/>
    </source>
</evidence>
<dbReference type="FunFam" id="2.60.40.150:FF:000113">
    <property type="entry name" value="activating signal cointegrator 1 complex subunit 3"/>
    <property type="match status" value="1"/>
</dbReference>
<evidence type="ECO:0000256" key="22">
    <source>
        <dbReference type="SAM" id="MobiDB-lite"/>
    </source>
</evidence>
<dbReference type="InterPro" id="IPR004179">
    <property type="entry name" value="Sec63-dom"/>
</dbReference>
<evidence type="ECO:0000256" key="12">
    <source>
        <dbReference type="ARBA" id="ARBA00022806"/>
    </source>
</evidence>
<dbReference type="GO" id="GO:0005524">
    <property type="term" value="F:ATP binding"/>
    <property type="evidence" value="ECO:0007669"/>
    <property type="project" value="UniProtKB-KW"/>
</dbReference>
<dbReference type="Pfam" id="PF23445">
    <property type="entry name" value="WHD_SNRNP200"/>
    <property type="match status" value="2"/>
</dbReference>
<comment type="subcellular location">
    <subcellularLocation>
        <location evidence="3">Cytoplasm</location>
        <location evidence="3">Cytosol</location>
    </subcellularLocation>
    <subcellularLocation>
        <location evidence="1">Membrane</location>
        <topology evidence="1">Multi-pass membrane protein</topology>
    </subcellularLocation>
    <subcellularLocation>
        <location evidence="2">Nucleus speckle</location>
    </subcellularLocation>
</comment>
<dbReference type="CDD" id="cd18022">
    <property type="entry name" value="DEXHc_ASCC3_2"/>
    <property type="match status" value="1"/>
</dbReference>
<reference evidence="25" key="1">
    <citation type="submission" date="2020-04" db="EMBL/GenBank/DDBJ databases">
        <authorList>
            <person name="Alioto T."/>
            <person name="Alioto T."/>
            <person name="Gomez Garrido J."/>
        </authorList>
    </citation>
    <scope>NUCLEOTIDE SEQUENCE</scope>
    <source>
        <strain evidence="25">A484AB</strain>
    </source>
</reference>
<dbReference type="InterPro" id="IPR014756">
    <property type="entry name" value="Ig_E-set"/>
</dbReference>
<feature type="transmembrane region" description="Helical" evidence="23">
    <location>
        <begin position="708"/>
        <end position="734"/>
    </location>
</feature>
<dbReference type="GO" id="GO:0016607">
    <property type="term" value="C:nuclear speck"/>
    <property type="evidence" value="ECO:0007669"/>
    <property type="project" value="UniProtKB-SubCell"/>
</dbReference>
<feature type="region of interest" description="Disordered" evidence="22">
    <location>
        <begin position="36"/>
        <end position="56"/>
    </location>
</feature>
<evidence type="ECO:0000256" key="24">
    <source>
        <dbReference type="SAM" id="SignalP"/>
    </source>
</evidence>
<dbReference type="SMART" id="SM00490">
    <property type="entry name" value="HELICc"/>
    <property type="match status" value="1"/>
</dbReference>
<keyword evidence="26" id="KW-1185">Reference proteome</keyword>
<dbReference type="Gene3D" id="1.10.150.20">
    <property type="entry name" value="5' to 3' exonuclease, C-terminal subdomain"/>
    <property type="match status" value="1"/>
</dbReference>
<dbReference type="FunFam" id="1.10.150.20:FF:000028">
    <property type="entry name" value="activating signal cointegrator 1 complex subunit 3"/>
    <property type="match status" value="1"/>
</dbReference>
<dbReference type="InterPro" id="IPR011545">
    <property type="entry name" value="DEAD/DEAH_box_helicase_dom"/>
</dbReference>
<evidence type="ECO:0000256" key="3">
    <source>
        <dbReference type="ARBA" id="ARBA00004514"/>
    </source>
</evidence>
<evidence type="ECO:0000256" key="20">
    <source>
        <dbReference type="ARBA" id="ARBA00034808"/>
    </source>
</evidence>
<dbReference type="GO" id="GO:0005829">
    <property type="term" value="C:cytosol"/>
    <property type="evidence" value="ECO:0007669"/>
    <property type="project" value="UniProtKB-SubCell"/>
</dbReference>
<dbReference type="FunFam" id="3.40.50.300:FF:000198">
    <property type="entry name" value="Activating signal cointegrator 1 complex subunit"/>
    <property type="match status" value="1"/>
</dbReference>
<dbReference type="GO" id="GO:0043138">
    <property type="term" value="F:3'-5' DNA helicase activity"/>
    <property type="evidence" value="ECO:0007669"/>
    <property type="project" value="UniProtKB-EC"/>
</dbReference>
<dbReference type="SMART" id="SM00487">
    <property type="entry name" value="DEXDc"/>
    <property type="match status" value="1"/>
</dbReference>
<evidence type="ECO:0000256" key="7">
    <source>
        <dbReference type="ARBA" id="ARBA00022692"/>
    </source>
</evidence>
<feature type="transmembrane region" description="Helical" evidence="23">
    <location>
        <begin position="592"/>
        <end position="616"/>
    </location>
</feature>
<dbReference type="InterPro" id="IPR050474">
    <property type="entry name" value="Hel308_SKI2-like"/>
</dbReference>
<keyword evidence="14 23" id="KW-1133">Transmembrane helix</keyword>
<keyword evidence="18" id="KW-0539">Nucleus</keyword>
<feature type="transmembrane region" description="Helical" evidence="23">
    <location>
        <begin position="666"/>
        <end position="687"/>
    </location>
</feature>
<evidence type="ECO:0000256" key="13">
    <source>
        <dbReference type="ARBA" id="ARBA00022840"/>
    </source>
</evidence>
<dbReference type="InterPro" id="IPR017981">
    <property type="entry name" value="GPCR_2-like_7TM"/>
</dbReference>
<feature type="chain" id="PRO_5043602148" description="Activating signal cointegrator 1 complex subunit 3" evidence="24">
    <location>
        <begin position="26"/>
        <end position="2127"/>
    </location>
</feature>
<dbReference type="SUPFAM" id="SSF46785">
    <property type="entry name" value="Winged helix' DNA-binding domain"/>
    <property type="match status" value="2"/>
</dbReference>
<feature type="signal peptide" evidence="24">
    <location>
        <begin position="1"/>
        <end position="25"/>
    </location>
</feature>
<dbReference type="FunFam" id="1.10.10.10:FF:000024">
    <property type="entry name" value="U5 small nuclear ribonucleoprotein helicase"/>
    <property type="match status" value="1"/>
</dbReference>
<dbReference type="PANTHER" id="PTHR47961">
    <property type="entry name" value="DNA POLYMERASE THETA, PUTATIVE (AFU_ORTHOLOGUE AFUA_1G05260)-RELATED"/>
    <property type="match status" value="1"/>
</dbReference>
<dbReference type="InterPro" id="IPR035892">
    <property type="entry name" value="C2_domain_sf"/>
</dbReference>
<dbReference type="GO" id="GO:0004930">
    <property type="term" value="F:G protein-coupled receptor activity"/>
    <property type="evidence" value="ECO:0007669"/>
    <property type="project" value="InterPro"/>
</dbReference>
<dbReference type="Proteomes" id="UP001152795">
    <property type="component" value="Unassembled WGS sequence"/>
</dbReference>
<evidence type="ECO:0000256" key="1">
    <source>
        <dbReference type="ARBA" id="ARBA00004141"/>
    </source>
</evidence>
<evidence type="ECO:0000256" key="14">
    <source>
        <dbReference type="ARBA" id="ARBA00022989"/>
    </source>
</evidence>
<evidence type="ECO:0000256" key="17">
    <source>
        <dbReference type="ARBA" id="ARBA00023235"/>
    </source>
</evidence>
<dbReference type="Gene3D" id="3.40.50.300">
    <property type="entry name" value="P-loop containing nucleotide triphosphate hydrolases"/>
    <property type="match status" value="2"/>
</dbReference>
<dbReference type="Gene3D" id="1.20.1070.10">
    <property type="entry name" value="Rhodopsin 7-helix transmembrane proteins"/>
    <property type="match status" value="1"/>
</dbReference>
<dbReference type="InterPro" id="IPR036388">
    <property type="entry name" value="WH-like_DNA-bd_sf"/>
</dbReference>
<dbReference type="InterPro" id="IPR027417">
    <property type="entry name" value="P-loop_NTPase"/>
</dbReference>
<keyword evidence="24" id="KW-0732">Signal</keyword>
<evidence type="ECO:0000256" key="21">
    <source>
        <dbReference type="ARBA" id="ARBA00048988"/>
    </source>
</evidence>
<dbReference type="FunFam" id="1.10.10.10:FF:000012">
    <property type="entry name" value="U5 small nuclear ribonucleoprotein helicase"/>
    <property type="match status" value="1"/>
</dbReference>
<evidence type="ECO:0000256" key="15">
    <source>
        <dbReference type="ARBA" id="ARBA00023136"/>
    </source>
</evidence>
<evidence type="ECO:0000256" key="18">
    <source>
        <dbReference type="ARBA" id="ARBA00023242"/>
    </source>
</evidence>
<keyword evidence="7 23" id="KW-0812">Transmembrane</keyword>
<protein>
    <recommendedName>
        <fullName evidence="5">Activating signal cointegrator 1 complex subunit 3</fullName>
        <ecNumber evidence="20">5.6.2.4</ecNumber>
    </recommendedName>
</protein>
<dbReference type="InterPro" id="IPR000832">
    <property type="entry name" value="GPCR_2_secretin-like"/>
</dbReference>
<dbReference type="FunFam" id="1.10.3380.10:FF:000001">
    <property type="entry name" value="U5 small nuclear ribonucleoprotein helicase"/>
    <property type="match status" value="1"/>
</dbReference>
<comment type="similarity">
    <text evidence="4">Belongs to the helicase family.</text>
</comment>
<dbReference type="GO" id="GO:0016787">
    <property type="term" value="F:hydrolase activity"/>
    <property type="evidence" value="ECO:0007669"/>
    <property type="project" value="UniProtKB-KW"/>
</dbReference>
<dbReference type="EMBL" id="CACRXK020002972">
    <property type="protein sequence ID" value="CAB3996898.1"/>
    <property type="molecule type" value="Genomic_DNA"/>
</dbReference>
<dbReference type="GO" id="GO:0016020">
    <property type="term" value="C:membrane"/>
    <property type="evidence" value="ECO:0007669"/>
    <property type="project" value="UniProtKB-SubCell"/>
</dbReference>
<dbReference type="Gene3D" id="1.10.3380.10">
    <property type="entry name" value="Sec63 N-terminal domain-like domain"/>
    <property type="match status" value="2"/>
</dbReference>
<keyword evidence="15 23" id="KW-0472">Membrane</keyword>
<gene>
    <name evidence="25" type="ORF">PACLA_8A027006</name>
</gene>
<dbReference type="CDD" id="cd18795">
    <property type="entry name" value="SF2_C_Ski2"/>
    <property type="match status" value="1"/>
</dbReference>
<evidence type="ECO:0000256" key="8">
    <source>
        <dbReference type="ARBA" id="ARBA00022737"/>
    </source>
</evidence>
<dbReference type="InterPro" id="IPR036390">
    <property type="entry name" value="WH_DNA-bd_sf"/>
</dbReference>
<evidence type="ECO:0000256" key="9">
    <source>
        <dbReference type="ARBA" id="ARBA00022741"/>
    </source>
</evidence>
<dbReference type="Pfam" id="PF00002">
    <property type="entry name" value="7tm_2"/>
    <property type="match status" value="1"/>
</dbReference>
<comment type="caution">
    <text evidence="25">The sequence shown here is derived from an EMBL/GenBank/DDBJ whole genome shotgun (WGS) entry which is preliminary data.</text>
</comment>
<dbReference type="GO" id="GO:0003676">
    <property type="term" value="F:nucleic acid binding"/>
    <property type="evidence" value="ECO:0007669"/>
    <property type="project" value="InterPro"/>
</dbReference>
<dbReference type="PROSITE" id="PS51192">
    <property type="entry name" value="HELICASE_ATP_BIND_1"/>
    <property type="match status" value="1"/>
</dbReference>
<evidence type="ECO:0000256" key="6">
    <source>
        <dbReference type="ARBA" id="ARBA00022490"/>
    </source>
</evidence>
<dbReference type="FunFam" id="1.10.3380.10:FF:000002">
    <property type="entry name" value="Activating signal cointegrator 1 complex subunit 3"/>
    <property type="match status" value="1"/>
</dbReference>
<dbReference type="SUPFAM" id="SSF52540">
    <property type="entry name" value="P-loop containing nucleoside triphosphate hydrolases"/>
    <property type="match status" value="3"/>
</dbReference>
<comment type="catalytic activity">
    <reaction evidence="19">
        <text>Couples ATP hydrolysis with the unwinding of duplex DNA by translocating in the 3'-5' direction.</text>
        <dbReference type="EC" id="5.6.2.4"/>
    </reaction>
</comment>
<dbReference type="SUPFAM" id="SSF158702">
    <property type="entry name" value="Sec63 N-terminal domain-like"/>
    <property type="match status" value="2"/>
</dbReference>
<keyword evidence="6" id="KW-0963">Cytoplasm</keyword>
<evidence type="ECO:0000256" key="2">
    <source>
        <dbReference type="ARBA" id="ARBA00004324"/>
    </source>
</evidence>
<evidence type="ECO:0000313" key="25">
    <source>
        <dbReference type="EMBL" id="CAB3996898.1"/>
    </source>
</evidence>
<dbReference type="InterPro" id="IPR057842">
    <property type="entry name" value="WH_MER3"/>
</dbReference>